<gene>
    <name evidence="1" type="ORF">KB449_13670</name>
</gene>
<name>A0ABT6TGZ7_9BACL</name>
<sequence length="139" mass="14373">MAVRPNARARKNVRTYKGQPVCVLMKDGTYYVGLIGQIKGGELMLSGVRGAEKWNPQAAKRSWQKAKISALGAATEAAAAPALGTAAGTGAGGVSLGGGFGGLGGMDDLMGFMQKALPLMKMGMDMIKTIMPLMNGLKL</sequence>
<organism evidence="1 2">
    <name type="scientific">Cohnella hashimotonis</name>
    <dbReference type="NCBI Taxonomy" id="2826895"/>
    <lineage>
        <taxon>Bacteria</taxon>
        <taxon>Bacillati</taxon>
        <taxon>Bacillota</taxon>
        <taxon>Bacilli</taxon>
        <taxon>Bacillales</taxon>
        <taxon>Paenibacillaceae</taxon>
        <taxon>Cohnella</taxon>
    </lineage>
</organism>
<reference evidence="1" key="1">
    <citation type="submission" date="2023-04" db="EMBL/GenBank/DDBJ databases">
        <title>Comparative genomic analysis of Cohnella hashimotonis sp. nov., isolated from the International Space Station.</title>
        <authorList>
            <person name="Venkateswaran K."/>
            <person name="Simpson A."/>
        </authorList>
    </citation>
    <scope>NUCLEOTIDE SEQUENCE</scope>
    <source>
        <strain evidence="1">F6_2S_P_1</strain>
    </source>
</reference>
<proteinExistence type="predicted"/>
<comment type="caution">
    <text evidence="1">The sequence shown here is derived from an EMBL/GenBank/DDBJ whole genome shotgun (WGS) entry which is preliminary data.</text>
</comment>
<dbReference type="RefSeq" id="WP_282908913.1">
    <property type="nucleotide sequence ID" value="NZ_JAGRPV010000001.1"/>
</dbReference>
<evidence type="ECO:0000313" key="2">
    <source>
        <dbReference type="Proteomes" id="UP001161691"/>
    </source>
</evidence>
<accession>A0ABT6TGZ7</accession>
<dbReference type="Proteomes" id="UP001161691">
    <property type="component" value="Unassembled WGS sequence"/>
</dbReference>
<keyword evidence="2" id="KW-1185">Reference proteome</keyword>
<evidence type="ECO:0000313" key="1">
    <source>
        <dbReference type="EMBL" id="MDI4646019.1"/>
    </source>
</evidence>
<dbReference type="EMBL" id="JAGRPV010000001">
    <property type="protein sequence ID" value="MDI4646019.1"/>
    <property type="molecule type" value="Genomic_DNA"/>
</dbReference>
<protein>
    <submittedName>
        <fullName evidence="1">Uncharacterized protein</fullName>
    </submittedName>
</protein>